<dbReference type="InterPro" id="IPR001647">
    <property type="entry name" value="HTH_TetR"/>
</dbReference>
<keyword evidence="1 2" id="KW-0238">DNA-binding</keyword>
<dbReference type="InterPro" id="IPR009057">
    <property type="entry name" value="Homeodomain-like_sf"/>
</dbReference>
<feature type="DNA-binding region" description="H-T-H motif" evidence="2">
    <location>
        <begin position="28"/>
        <end position="47"/>
    </location>
</feature>
<dbReference type="PRINTS" id="PR00455">
    <property type="entry name" value="HTHTETR"/>
</dbReference>
<evidence type="ECO:0000259" key="3">
    <source>
        <dbReference type="PROSITE" id="PS50977"/>
    </source>
</evidence>
<keyword evidence="5" id="KW-1185">Reference proteome</keyword>
<organism evidence="4 5">
    <name type="scientific">Roseibium algae</name>
    <dbReference type="NCBI Taxonomy" id="3123038"/>
    <lineage>
        <taxon>Bacteria</taxon>
        <taxon>Pseudomonadati</taxon>
        <taxon>Pseudomonadota</taxon>
        <taxon>Alphaproteobacteria</taxon>
        <taxon>Hyphomicrobiales</taxon>
        <taxon>Stappiaceae</taxon>
        <taxon>Roseibium</taxon>
    </lineage>
</organism>
<sequence>MALTDQKNKQIIEAAMDEFQERGFAGASMDRISDRAQVSKRTVYNHFESKEVLFRSISDCLADQVQSSLDITFNPDVPIRDELVRLGLAQGALLTDPKGMGLARMMMGELIRDPDIAANMNRRLDMVRVVKNFFDTAVEAGRLRIPDTWVAAEQFLGLIKSRGFYPKLFGEVLSTHEEMAVIIEDTVVMFLNSYGVPGDASDK</sequence>
<dbReference type="Pfam" id="PF14246">
    <property type="entry name" value="TetR_C_7"/>
    <property type="match status" value="1"/>
</dbReference>
<evidence type="ECO:0000313" key="4">
    <source>
        <dbReference type="EMBL" id="MEJ8475818.1"/>
    </source>
</evidence>
<dbReference type="InterPro" id="IPR023772">
    <property type="entry name" value="DNA-bd_HTH_TetR-type_CS"/>
</dbReference>
<comment type="caution">
    <text evidence="4">The sequence shown here is derived from an EMBL/GenBank/DDBJ whole genome shotgun (WGS) entry which is preliminary data.</text>
</comment>
<protein>
    <submittedName>
        <fullName evidence="4">TetR/AcrR family transcriptional regulator</fullName>
    </submittedName>
</protein>
<evidence type="ECO:0000256" key="1">
    <source>
        <dbReference type="ARBA" id="ARBA00023125"/>
    </source>
</evidence>
<proteinExistence type="predicted"/>
<dbReference type="SUPFAM" id="SSF48498">
    <property type="entry name" value="Tetracyclin repressor-like, C-terminal domain"/>
    <property type="match status" value="1"/>
</dbReference>
<dbReference type="PROSITE" id="PS50977">
    <property type="entry name" value="HTH_TETR_2"/>
    <property type="match status" value="1"/>
</dbReference>
<evidence type="ECO:0000313" key="5">
    <source>
        <dbReference type="Proteomes" id="UP001385499"/>
    </source>
</evidence>
<feature type="domain" description="HTH tetR-type" evidence="3">
    <location>
        <begin position="5"/>
        <end position="65"/>
    </location>
</feature>
<accession>A0ABU8TNR9</accession>
<dbReference type="EMBL" id="JBAKIA010000013">
    <property type="protein sequence ID" value="MEJ8475818.1"/>
    <property type="molecule type" value="Genomic_DNA"/>
</dbReference>
<dbReference type="RefSeq" id="WP_340276072.1">
    <property type="nucleotide sequence ID" value="NZ_JBAKIA010000013.1"/>
</dbReference>
<evidence type="ECO:0000256" key="2">
    <source>
        <dbReference type="PROSITE-ProRule" id="PRU00335"/>
    </source>
</evidence>
<dbReference type="PANTHER" id="PTHR30055:SF224">
    <property type="entry name" value="TRANSCRIPTIONAL REGULATOR TETR FAMILY"/>
    <property type="match status" value="1"/>
</dbReference>
<dbReference type="InterPro" id="IPR036271">
    <property type="entry name" value="Tet_transcr_reg_TetR-rel_C_sf"/>
</dbReference>
<dbReference type="Proteomes" id="UP001385499">
    <property type="component" value="Unassembled WGS sequence"/>
</dbReference>
<dbReference type="PANTHER" id="PTHR30055">
    <property type="entry name" value="HTH-TYPE TRANSCRIPTIONAL REGULATOR RUTR"/>
    <property type="match status" value="1"/>
</dbReference>
<dbReference type="InterPro" id="IPR039536">
    <property type="entry name" value="TetR_C_Proteobacteria"/>
</dbReference>
<gene>
    <name evidence="4" type="ORF">V6575_17125</name>
</gene>
<dbReference type="Gene3D" id="1.10.10.60">
    <property type="entry name" value="Homeodomain-like"/>
    <property type="match status" value="1"/>
</dbReference>
<dbReference type="PROSITE" id="PS01081">
    <property type="entry name" value="HTH_TETR_1"/>
    <property type="match status" value="1"/>
</dbReference>
<name>A0ABU8TNR9_9HYPH</name>
<dbReference type="InterPro" id="IPR050109">
    <property type="entry name" value="HTH-type_TetR-like_transc_reg"/>
</dbReference>
<reference evidence="4 5" key="1">
    <citation type="submission" date="2024-02" db="EMBL/GenBank/DDBJ databases">
        <title>Roseibium algae sp. nov., isolated from marine alga (Grateloupia sp.), showing potential in myo-inositol conversion.</title>
        <authorList>
            <person name="Wang Y."/>
        </authorList>
    </citation>
    <scope>NUCLEOTIDE SEQUENCE [LARGE SCALE GENOMIC DNA]</scope>
    <source>
        <strain evidence="4 5">H3510</strain>
    </source>
</reference>
<dbReference type="Gene3D" id="1.10.357.10">
    <property type="entry name" value="Tetracycline Repressor, domain 2"/>
    <property type="match status" value="1"/>
</dbReference>
<dbReference type="SUPFAM" id="SSF46689">
    <property type="entry name" value="Homeodomain-like"/>
    <property type="match status" value="1"/>
</dbReference>
<dbReference type="Pfam" id="PF00440">
    <property type="entry name" value="TetR_N"/>
    <property type="match status" value="1"/>
</dbReference>